<sequence>MNKAANNIDEIPVYKVLNIASQSARDVREEYESNYQKIHELIPTHLQVQLEELHFLTLTYQYNIALHDYKVKSSSLSRYISENKEKLEEASFDELSREESKELIDMNNAALAHYDFIMSIGGNAKISLSELRASLLKKV</sequence>
<proteinExistence type="predicted"/>
<organism evidence="1">
    <name type="scientific">Vibrio tasmaniensis</name>
    <dbReference type="NCBI Taxonomy" id="212663"/>
    <lineage>
        <taxon>Bacteria</taxon>
        <taxon>Pseudomonadati</taxon>
        <taxon>Pseudomonadota</taxon>
        <taxon>Gammaproteobacteria</taxon>
        <taxon>Vibrionales</taxon>
        <taxon>Vibrionaceae</taxon>
        <taxon>Vibrio</taxon>
    </lineage>
</organism>
<evidence type="ECO:0000313" key="1">
    <source>
        <dbReference type="EMBL" id="AKN38039.1"/>
    </source>
</evidence>
<reference evidence="1" key="1">
    <citation type="journal article" date="2015" name="MBio">
        <title>Eco-Evolutionary Dynamics of Episomes among Ecologically Cohesive Bacterial Populations.</title>
        <authorList>
            <person name="Xue H."/>
            <person name="Cordero O.X."/>
            <person name="Camas F.M."/>
            <person name="Trimble W."/>
            <person name="Meyer F."/>
            <person name="Guglielmini J."/>
            <person name="Rocha E.P."/>
            <person name="Polz M.F."/>
        </authorList>
    </citation>
    <scope>NUCLEOTIDE SEQUENCE</scope>
    <source>
        <strain evidence="1">FF_210</strain>
    </source>
</reference>
<protein>
    <submittedName>
        <fullName evidence="1">Uncharacterized protein</fullName>
    </submittedName>
</protein>
<accession>A0A0H3ZVY9</accession>
<dbReference type="EMBL" id="KP795560">
    <property type="protein sequence ID" value="AKN38039.1"/>
    <property type="molecule type" value="Genomic_DNA"/>
</dbReference>
<dbReference type="AlphaFoldDB" id="A0A0H3ZVY9"/>
<name>A0A0H3ZVY9_9VIBR</name>